<dbReference type="OrthoDB" id="8686017at2"/>
<reference evidence="2 3" key="2">
    <citation type="submission" date="2017-08" db="EMBL/GenBank/DDBJ databases">
        <authorList>
            <person name="de Groot N.N."/>
        </authorList>
    </citation>
    <scope>NUCLEOTIDE SEQUENCE [LARGE SCALE GENOMIC DNA]</scope>
    <source>
        <strain evidence="2">Orrdi1</strain>
    </source>
</reference>
<dbReference type="KEGG" id="odi:ODI_R4090"/>
<dbReference type="STRING" id="1851544.ODI_00869"/>
<proteinExistence type="predicted"/>
<dbReference type="EMBL" id="LT907988">
    <property type="protein sequence ID" value="SOE52339.1"/>
    <property type="molecule type" value="Genomic_DNA"/>
</dbReference>
<evidence type="ECO:0000313" key="2">
    <source>
        <dbReference type="EMBL" id="SOE52339.1"/>
    </source>
</evidence>
<organism evidence="1 3">
    <name type="scientific">Orrella dioscoreae</name>
    <dbReference type="NCBI Taxonomy" id="1851544"/>
    <lineage>
        <taxon>Bacteria</taxon>
        <taxon>Pseudomonadati</taxon>
        <taxon>Pseudomonadota</taxon>
        <taxon>Betaproteobacteria</taxon>
        <taxon>Burkholderiales</taxon>
        <taxon>Alcaligenaceae</taxon>
        <taxon>Orrella</taxon>
    </lineage>
</organism>
<evidence type="ECO:0000313" key="1">
    <source>
        <dbReference type="EMBL" id="SBT26744.1"/>
    </source>
</evidence>
<sequence length="182" mass="19096">MTRRLGAGVAGLLVLLALAGCSPEYDWRELDAAGGRVRAAFPAKVIDDTRRVTLAGHEIPFTLEAARRGNTVFAVGHIVLPPGDGTPPDPKAQREVVKALLASWYTNVGVPVPDPLPPLGETVDISSSARGVAMRFVGKAVVHQGAIVEWMVTGPAGEFPEEPTKTFMASPRLLGAAATPAQ</sequence>
<gene>
    <name evidence="1" type="ORF">ODI_00869</name>
    <name evidence="2" type="ORF">ODI_R4090</name>
</gene>
<dbReference type="AlphaFoldDB" id="A0A1C3K5K8"/>
<evidence type="ECO:0000313" key="3">
    <source>
        <dbReference type="Proteomes" id="UP000078558"/>
    </source>
</evidence>
<dbReference type="EMBL" id="FLRC01000044">
    <property type="protein sequence ID" value="SBT26744.1"/>
    <property type="molecule type" value="Genomic_DNA"/>
</dbReference>
<protein>
    <recommendedName>
        <fullName evidence="4">Lipoprotein</fullName>
    </recommendedName>
</protein>
<name>A0A1C3K5K8_9BURK</name>
<dbReference type="Proteomes" id="UP000078558">
    <property type="component" value="Chromosome I"/>
</dbReference>
<keyword evidence="3" id="KW-1185">Reference proteome</keyword>
<dbReference type="RefSeq" id="WP_157929798.1">
    <property type="nucleotide sequence ID" value="NZ_LT907988.1"/>
</dbReference>
<dbReference type="PROSITE" id="PS51257">
    <property type="entry name" value="PROKAR_LIPOPROTEIN"/>
    <property type="match status" value="1"/>
</dbReference>
<reference evidence="1 3" key="1">
    <citation type="submission" date="2016-06" db="EMBL/GenBank/DDBJ databases">
        <authorList>
            <person name="Kjaerup R.B."/>
            <person name="Dalgaard T.S."/>
            <person name="Juul-Madsen H.R."/>
        </authorList>
    </citation>
    <scope>NUCLEOTIDE SEQUENCE [LARGE SCALE GENOMIC DNA]</scope>
    <source>
        <strain evidence="1">Orrdi1</strain>
    </source>
</reference>
<accession>A0A1C3K5K8</accession>
<evidence type="ECO:0008006" key="4">
    <source>
        <dbReference type="Google" id="ProtNLM"/>
    </source>
</evidence>